<dbReference type="PANTHER" id="PTHR33695">
    <property type="entry name" value="LIPOPROTEIN SIGNAL PEPTIDASE"/>
    <property type="match status" value="1"/>
</dbReference>
<dbReference type="NCBIfam" id="TIGR00077">
    <property type="entry name" value="lspA"/>
    <property type="match status" value="1"/>
</dbReference>
<dbReference type="RefSeq" id="WP_213166723.1">
    <property type="nucleotide sequence ID" value="NZ_CP058559.1"/>
</dbReference>
<dbReference type="GO" id="GO:0004190">
    <property type="term" value="F:aspartic-type endopeptidase activity"/>
    <property type="evidence" value="ECO:0007669"/>
    <property type="project" value="UniProtKB-UniRule"/>
</dbReference>
<feature type="active site" evidence="9">
    <location>
        <position position="111"/>
    </location>
</feature>
<dbReference type="GO" id="GO:0005886">
    <property type="term" value="C:plasma membrane"/>
    <property type="evidence" value="ECO:0007669"/>
    <property type="project" value="UniProtKB-SubCell"/>
</dbReference>
<gene>
    <name evidence="9 11" type="primary">lspA</name>
    <name evidence="11" type="ORF">HYG86_16920</name>
</gene>
<evidence type="ECO:0000256" key="8">
    <source>
        <dbReference type="ARBA" id="ARBA00023136"/>
    </source>
</evidence>
<sequence length="152" mass="17082">MGIIIIILGIILIDQISKLIIVNNMVLGQSIPVINNFFHITYVRNPGAAFGILAYRTEFFIIITTLVVIILGYYVYKLKKDQLLLKIAFALQIGGAIGNFIDRIREGYVVDFLDFKVWSPVFNIADMAIVIGVGLFALEVLLEYINEKKAEV</sequence>
<dbReference type="AlphaFoldDB" id="A0A7G9WCB9"/>
<proteinExistence type="inferred from homology"/>
<evidence type="ECO:0000256" key="6">
    <source>
        <dbReference type="ARBA" id="ARBA00022801"/>
    </source>
</evidence>
<keyword evidence="4 9" id="KW-0812">Transmembrane</keyword>
<dbReference type="Pfam" id="PF01252">
    <property type="entry name" value="Peptidase_A8"/>
    <property type="match status" value="1"/>
</dbReference>
<evidence type="ECO:0000256" key="3">
    <source>
        <dbReference type="ARBA" id="ARBA00022670"/>
    </source>
</evidence>
<evidence type="ECO:0000256" key="9">
    <source>
        <dbReference type="HAMAP-Rule" id="MF_00161"/>
    </source>
</evidence>
<reference evidence="11 12" key="1">
    <citation type="submission" date="2020-07" db="EMBL/GenBank/DDBJ databases">
        <title>Alkalicella. sp. LB2 genome.</title>
        <authorList>
            <person name="Postec A."/>
            <person name="Quemeneur M."/>
        </authorList>
    </citation>
    <scope>NUCLEOTIDE SEQUENCE [LARGE SCALE GENOMIC DNA]</scope>
    <source>
        <strain evidence="11 12">LB2</strain>
    </source>
</reference>
<evidence type="ECO:0000256" key="5">
    <source>
        <dbReference type="ARBA" id="ARBA00022750"/>
    </source>
</evidence>
<dbReference type="UniPathway" id="UPA00665"/>
<dbReference type="PRINTS" id="PR00781">
    <property type="entry name" value="LIPOSIGPTASE"/>
</dbReference>
<keyword evidence="5 9" id="KW-0064">Aspartyl protease</keyword>
<dbReference type="EMBL" id="CP058559">
    <property type="protein sequence ID" value="QNO16331.1"/>
    <property type="molecule type" value="Genomic_DNA"/>
</dbReference>
<feature type="transmembrane region" description="Helical" evidence="9">
    <location>
        <begin position="121"/>
        <end position="142"/>
    </location>
</feature>
<keyword evidence="2 9" id="KW-1003">Cell membrane</keyword>
<keyword evidence="12" id="KW-1185">Reference proteome</keyword>
<evidence type="ECO:0000256" key="7">
    <source>
        <dbReference type="ARBA" id="ARBA00022989"/>
    </source>
</evidence>
<comment type="subcellular location">
    <subcellularLocation>
        <location evidence="9">Cell membrane</location>
        <topology evidence="9">Multi-pass membrane protein</topology>
    </subcellularLocation>
</comment>
<comment type="similarity">
    <text evidence="1 9 10">Belongs to the peptidase A8 family.</text>
</comment>
<feature type="transmembrane region" description="Helical" evidence="9">
    <location>
        <begin position="83"/>
        <end position="101"/>
    </location>
</feature>
<accession>A0A7G9WCB9</accession>
<organism evidence="11 12">
    <name type="scientific">Alkalicella caledoniensis</name>
    <dbReference type="NCBI Taxonomy" id="2731377"/>
    <lineage>
        <taxon>Bacteria</taxon>
        <taxon>Bacillati</taxon>
        <taxon>Bacillota</taxon>
        <taxon>Clostridia</taxon>
        <taxon>Eubacteriales</taxon>
        <taxon>Proteinivoracaceae</taxon>
        <taxon>Alkalicella</taxon>
    </lineage>
</organism>
<evidence type="ECO:0000256" key="1">
    <source>
        <dbReference type="ARBA" id="ARBA00006139"/>
    </source>
</evidence>
<dbReference type="PANTHER" id="PTHR33695:SF1">
    <property type="entry name" value="LIPOPROTEIN SIGNAL PEPTIDASE"/>
    <property type="match status" value="1"/>
</dbReference>
<comment type="catalytic activity">
    <reaction evidence="9">
        <text>Release of signal peptides from bacterial membrane prolipoproteins. Hydrolyzes -Xaa-Yaa-Zaa-|-(S,diacylglyceryl)Cys-, in which Xaa is hydrophobic (preferably Leu), and Yaa (Ala or Ser) and Zaa (Gly or Ala) have small, neutral side chains.</text>
        <dbReference type="EC" id="3.4.23.36"/>
    </reaction>
</comment>
<comment type="caution">
    <text evidence="9">Lacks conserved residue(s) required for the propagation of feature annotation.</text>
</comment>
<keyword evidence="6 9" id="KW-0378">Hydrolase</keyword>
<evidence type="ECO:0000256" key="10">
    <source>
        <dbReference type="RuleBase" id="RU004181"/>
    </source>
</evidence>
<feature type="transmembrane region" description="Helical" evidence="9">
    <location>
        <begin position="59"/>
        <end position="76"/>
    </location>
</feature>
<evidence type="ECO:0000256" key="2">
    <source>
        <dbReference type="ARBA" id="ARBA00022475"/>
    </source>
</evidence>
<evidence type="ECO:0000313" key="12">
    <source>
        <dbReference type="Proteomes" id="UP000516160"/>
    </source>
</evidence>
<dbReference type="Proteomes" id="UP000516160">
    <property type="component" value="Chromosome"/>
</dbReference>
<dbReference type="HAMAP" id="MF_00161">
    <property type="entry name" value="LspA"/>
    <property type="match status" value="1"/>
</dbReference>
<keyword evidence="7 9" id="KW-1133">Transmembrane helix</keyword>
<name>A0A7G9WCB9_ALKCA</name>
<keyword evidence="8 9" id="KW-0472">Membrane</keyword>
<evidence type="ECO:0000313" key="11">
    <source>
        <dbReference type="EMBL" id="QNO16331.1"/>
    </source>
</evidence>
<dbReference type="InterPro" id="IPR001872">
    <property type="entry name" value="Peptidase_A8"/>
</dbReference>
<dbReference type="KEGG" id="acae:HYG86_16920"/>
<comment type="pathway">
    <text evidence="9">Protein modification; lipoprotein biosynthesis (signal peptide cleavage).</text>
</comment>
<keyword evidence="3 9" id="KW-0645">Protease</keyword>
<dbReference type="EC" id="3.4.23.36" evidence="9"/>
<protein>
    <recommendedName>
        <fullName evidence="9">Lipoprotein signal peptidase</fullName>
        <ecNumber evidence="9">3.4.23.36</ecNumber>
    </recommendedName>
    <alternativeName>
        <fullName evidence="9">Prolipoprotein signal peptidase</fullName>
    </alternativeName>
    <alternativeName>
        <fullName evidence="9">Signal peptidase II</fullName>
        <shortName evidence="9">SPase II</shortName>
    </alternativeName>
</protein>
<comment type="function">
    <text evidence="9">This protein specifically catalyzes the removal of signal peptides from prolipoproteins.</text>
</comment>
<dbReference type="GO" id="GO:0006508">
    <property type="term" value="P:proteolysis"/>
    <property type="evidence" value="ECO:0007669"/>
    <property type="project" value="UniProtKB-KW"/>
</dbReference>
<evidence type="ECO:0000256" key="4">
    <source>
        <dbReference type="ARBA" id="ARBA00022692"/>
    </source>
</evidence>
<feature type="active site" evidence="9">
    <location>
        <position position="126"/>
    </location>
</feature>